<evidence type="ECO:0000256" key="1">
    <source>
        <dbReference type="SAM" id="MobiDB-lite"/>
    </source>
</evidence>
<keyword evidence="3" id="KW-1185">Reference proteome</keyword>
<gene>
    <name evidence="2" type="ORF">MYCGRDRAFT_97182</name>
</gene>
<name>F9XP55_ZYMTI</name>
<dbReference type="AlphaFoldDB" id="F9XP55"/>
<dbReference type="KEGG" id="ztr:MYCGRDRAFT_97182"/>
<organism evidence="2 3">
    <name type="scientific">Zymoseptoria tritici (strain CBS 115943 / IPO323)</name>
    <name type="common">Speckled leaf blotch fungus</name>
    <name type="synonym">Septoria tritici</name>
    <dbReference type="NCBI Taxonomy" id="336722"/>
    <lineage>
        <taxon>Eukaryota</taxon>
        <taxon>Fungi</taxon>
        <taxon>Dikarya</taxon>
        <taxon>Ascomycota</taxon>
        <taxon>Pezizomycotina</taxon>
        <taxon>Dothideomycetes</taxon>
        <taxon>Dothideomycetidae</taxon>
        <taxon>Mycosphaerellales</taxon>
        <taxon>Mycosphaerellaceae</taxon>
        <taxon>Zymoseptoria</taxon>
    </lineage>
</organism>
<protein>
    <submittedName>
        <fullName evidence="2">Uncharacterized protein</fullName>
    </submittedName>
</protein>
<dbReference type="EMBL" id="CM001207">
    <property type="protein sequence ID" value="EGP83053.1"/>
    <property type="molecule type" value="Genomic_DNA"/>
</dbReference>
<proteinExistence type="predicted"/>
<dbReference type="InParanoid" id="F9XP55"/>
<evidence type="ECO:0000313" key="2">
    <source>
        <dbReference type="EMBL" id="EGP83053.1"/>
    </source>
</evidence>
<accession>F9XP55</accession>
<dbReference type="HOGENOM" id="CLU_1215618_0_0_1"/>
<feature type="region of interest" description="Disordered" evidence="1">
    <location>
        <begin position="175"/>
        <end position="195"/>
    </location>
</feature>
<dbReference type="RefSeq" id="XP_003848077.1">
    <property type="nucleotide sequence ID" value="XM_003848029.1"/>
</dbReference>
<dbReference type="GeneID" id="13396058"/>
<sequence length="228" mass="25493">MAPSVRMDQAADHLLQHVHPSLRERHDMLSTEICRPLYPRSLGEERSPIVRQTSNVALPRPQEMLHREYDSSSVRSALFILRTVRIDTICTAAKAVWLRNTTADRAHSIIATVHRTQQTCQLCSGSQTLEKAHTNETNELIAVQTVMVFEERKREFPIVIGPVLLECKKLSIPFSSSTSNEPCRDGRHTGGSYSLNSGDHPSEAFGLFAKTGKPLFRGLTSAHVQLPE</sequence>
<reference evidence="2 3" key="1">
    <citation type="journal article" date="2011" name="PLoS Genet.">
        <title>Finished genome of the fungal wheat pathogen Mycosphaerella graminicola reveals dispensome structure, chromosome plasticity, and stealth pathogenesis.</title>
        <authorList>
            <person name="Goodwin S.B."/>
            <person name="Ben M'barek S."/>
            <person name="Dhillon B."/>
            <person name="Wittenberg A.H.J."/>
            <person name="Crane C.F."/>
            <person name="Hane J.K."/>
            <person name="Foster A.J."/>
            <person name="Van der Lee T.A.J."/>
            <person name="Grimwood J."/>
            <person name="Aerts A."/>
            <person name="Antoniw J."/>
            <person name="Bailey A."/>
            <person name="Bluhm B."/>
            <person name="Bowler J."/>
            <person name="Bristow J."/>
            <person name="van der Burgt A."/>
            <person name="Canto-Canche B."/>
            <person name="Churchill A.C.L."/>
            <person name="Conde-Ferraez L."/>
            <person name="Cools H.J."/>
            <person name="Coutinho P.M."/>
            <person name="Csukai M."/>
            <person name="Dehal P."/>
            <person name="De Wit P."/>
            <person name="Donzelli B."/>
            <person name="van de Geest H.C."/>
            <person name="van Ham R.C.H.J."/>
            <person name="Hammond-Kosack K.E."/>
            <person name="Henrissat B."/>
            <person name="Kilian A."/>
            <person name="Kobayashi A.K."/>
            <person name="Koopmann E."/>
            <person name="Kourmpetis Y."/>
            <person name="Kuzniar A."/>
            <person name="Lindquist E."/>
            <person name="Lombard V."/>
            <person name="Maliepaard C."/>
            <person name="Martins N."/>
            <person name="Mehrabi R."/>
            <person name="Nap J.P.H."/>
            <person name="Ponomarenko A."/>
            <person name="Rudd J.J."/>
            <person name="Salamov A."/>
            <person name="Schmutz J."/>
            <person name="Schouten H.J."/>
            <person name="Shapiro H."/>
            <person name="Stergiopoulos I."/>
            <person name="Torriani S.F.F."/>
            <person name="Tu H."/>
            <person name="de Vries R.P."/>
            <person name="Waalwijk C."/>
            <person name="Ware S.B."/>
            <person name="Wiebenga A."/>
            <person name="Zwiers L.-H."/>
            <person name="Oliver R.P."/>
            <person name="Grigoriev I.V."/>
            <person name="Kema G.H.J."/>
        </authorList>
    </citation>
    <scope>NUCLEOTIDE SEQUENCE [LARGE SCALE GENOMIC DNA]</scope>
    <source>
        <strain evidence="3">CBS 115943 / IPO323</strain>
    </source>
</reference>
<evidence type="ECO:0000313" key="3">
    <source>
        <dbReference type="Proteomes" id="UP000008062"/>
    </source>
</evidence>
<dbReference type="Proteomes" id="UP000008062">
    <property type="component" value="Chromosome 12"/>
</dbReference>